<reference evidence="3 4" key="1">
    <citation type="submission" date="2019-02" db="EMBL/GenBank/DDBJ databases">
        <title>Deep-cultivation of Planctomycetes and their phenomic and genomic characterization uncovers novel biology.</title>
        <authorList>
            <person name="Wiegand S."/>
            <person name="Jogler M."/>
            <person name="Boedeker C."/>
            <person name="Pinto D."/>
            <person name="Vollmers J."/>
            <person name="Rivas-Marin E."/>
            <person name="Kohn T."/>
            <person name="Peeters S.H."/>
            <person name="Heuer A."/>
            <person name="Rast P."/>
            <person name="Oberbeckmann S."/>
            <person name="Bunk B."/>
            <person name="Jeske O."/>
            <person name="Meyerdierks A."/>
            <person name="Storesund J.E."/>
            <person name="Kallscheuer N."/>
            <person name="Luecker S."/>
            <person name="Lage O.M."/>
            <person name="Pohl T."/>
            <person name="Merkel B.J."/>
            <person name="Hornburger P."/>
            <person name="Mueller R.-W."/>
            <person name="Bruemmer F."/>
            <person name="Labrenz M."/>
            <person name="Spormann A.M."/>
            <person name="Op den Camp H."/>
            <person name="Overmann J."/>
            <person name="Amann R."/>
            <person name="Jetten M.S.M."/>
            <person name="Mascher T."/>
            <person name="Medema M.H."/>
            <person name="Devos D.P."/>
            <person name="Kaster A.-K."/>
            <person name="Ovreas L."/>
            <person name="Rohde M."/>
            <person name="Galperin M.Y."/>
            <person name="Jogler C."/>
        </authorList>
    </citation>
    <scope>NUCLEOTIDE SEQUENCE [LARGE SCALE GENOMIC DNA]</scope>
    <source>
        <strain evidence="3 4">Pan44</strain>
    </source>
</reference>
<dbReference type="OrthoDB" id="208101at2"/>
<dbReference type="RefSeq" id="WP_145026921.1">
    <property type="nucleotide sequence ID" value="NZ_CP036271.1"/>
</dbReference>
<proteinExistence type="predicted"/>
<evidence type="ECO:0000256" key="2">
    <source>
        <dbReference type="SAM" id="MobiDB-lite"/>
    </source>
</evidence>
<sequence>MPDASQSSPGRLAAREFPSAVRTAMTGESALQQATRLMEHLRKQLEELDRREANLNRQLIAFDNERRSLRLLAQQLETESAQREQQLAAREEEVLNRESACDSRTTELDSTEQQLNEVRTALEAERAELRERLEEELSAERDGLRVEREELDARAVDLESREAALEQGHVDLDKRTRLHEDHLARLRSEISAERARLERETATRRVWASEVEHVNALRLRQIRKLRSLLERREASLVSEAELVREQHDAATQDVARQREQVVQDQEQLAQAIEDHARDVERHQEMLNLQAENLEGRRLRLDRLRDELDQERQETLESRLVVDQVYSQTVHALDVAAAQERVQAARTKLFDHYRDLRESLTRRRQECEQAQRQLIERRDGFQAERDEQLQRVAEREEHLAGRQLAMANQAEDFSRRESQFAAARERWRQDRLEAERVIRTLLRELEQGGEASLERSNLKAISAADGHWGAMPVDNGDSPINELESGEDPDHESIPVAA</sequence>
<dbReference type="InParanoid" id="A0A517S8Q5"/>
<dbReference type="AlphaFoldDB" id="A0A517S8Q5"/>
<keyword evidence="1" id="KW-0175">Coiled coil</keyword>
<dbReference type="EMBL" id="CP036271">
    <property type="protein sequence ID" value="QDT52511.1"/>
    <property type="molecule type" value="Genomic_DNA"/>
</dbReference>
<dbReference type="KEGG" id="ccos:Pan44_05230"/>
<feature type="coiled-coil region" evidence="1">
    <location>
        <begin position="31"/>
        <end position="203"/>
    </location>
</feature>
<evidence type="ECO:0000256" key="1">
    <source>
        <dbReference type="SAM" id="Coils"/>
    </source>
</evidence>
<dbReference type="Proteomes" id="UP000315700">
    <property type="component" value="Chromosome"/>
</dbReference>
<name>A0A517S8Q5_9PLAN</name>
<evidence type="ECO:0000313" key="4">
    <source>
        <dbReference type="Proteomes" id="UP000315700"/>
    </source>
</evidence>
<feature type="coiled-coil region" evidence="1">
    <location>
        <begin position="240"/>
        <end position="313"/>
    </location>
</feature>
<evidence type="ECO:0000313" key="3">
    <source>
        <dbReference type="EMBL" id="QDT52511.1"/>
    </source>
</evidence>
<gene>
    <name evidence="3" type="ORF">Pan44_05230</name>
</gene>
<feature type="region of interest" description="Disordered" evidence="2">
    <location>
        <begin position="465"/>
        <end position="497"/>
    </location>
</feature>
<organism evidence="3 4">
    <name type="scientific">Caulifigura coniformis</name>
    <dbReference type="NCBI Taxonomy" id="2527983"/>
    <lineage>
        <taxon>Bacteria</taxon>
        <taxon>Pseudomonadati</taxon>
        <taxon>Planctomycetota</taxon>
        <taxon>Planctomycetia</taxon>
        <taxon>Planctomycetales</taxon>
        <taxon>Planctomycetaceae</taxon>
        <taxon>Caulifigura</taxon>
    </lineage>
</organism>
<protein>
    <submittedName>
        <fullName evidence="3">Uncharacterized protein</fullName>
    </submittedName>
</protein>
<keyword evidence="4" id="KW-1185">Reference proteome</keyword>
<accession>A0A517S8Q5</accession>